<keyword evidence="1" id="KW-0472">Membrane</keyword>
<keyword evidence="1" id="KW-1133">Transmembrane helix</keyword>
<evidence type="ECO:0000313" key="2">
    <source>
        <dbReference type="EnsemblProtists" id="HpaP811340"/>
    </source>
</evidence>
<dbReference type="eggNOG" id="ENOG502RH3G">
    <property type="taxonomic scope" value="Eukaryota"/>
</dbReference>
<dbReference type="InterPro" id="IPR036691">
    <property type="entry name" value="Endo/exonu/phosph_ase_sf"/>
</dbReference>
<keyword evidence="3" id="KW-1185">Reference proteome</keyword>
<accession>M4BXQ9</accession>
<sequence>MSCWSNRVVAVEIGDFRLVNVYAPNTPVDREHFFTSLQRLPWSPKATFRAGDFNSVQSPPLGRLGGTRSGRPESAAFQALITSINLVDARILRDNVNGDGDEPDPTDFLRTGGLRRRAVLIDSTCRKPCRRWCNGCRLTNRQCRRTTNGCSCISRMILSLIILCGGSVVLHTPSYLRSLLRFITELVVDLIAEGVGHNVTAATWDVTARPCVHCIRRVRKRAGQRRKAVVRRLQAQSRARLLTRKELLAVTFEEAREEHLARLGSR</sequence>
<proteinExistence type="predicted"/>
<reference evidence="3" key="1">
    <citation type="journal article" date="2010" name="Science">
        <title>Signatures of adaptation to obligate biotrophy in the Hyaloperonospora arabidopsidis genome.</title>
        <authorList>
            <person name="Baxter L."/>
            <person name="Tripathy S."/>
            <person name="Ishaque N."/>
            <person name="Boot N."/>
            <person name="Cabral A."/>
            <person name="Kemen E."/>
            <person name="Thines M."/>
            <person name="Ah-Fong A."/>
            <person name="Anderson R."/>
            <person name="Badejoko W."/>
            <person name="Bittner-Eddy P."/>
            <person name="Boore J.L."/>
            <person name="Chibucos M.C."/>
            <person name="Coates M."/>
            <person name="Dehal P."/>
            <person name="Delehaunty K."/>
            <person name="Dong S."/>
            <person name="Downton P."/>
            <person name="Dumas B."/>
            <person name="Fabro G."/>
            <person name="Fronick C."/>
            <person name="Fuerstenberg S.I."/>
            <person name="Fulton L."/>
            <person name="Gaulin E."/>
            <person name="Govers F."/>
            <person name="Hughes L."/>
            <person name="Humphray S."/>
            <person name="Jiang R.H."/>
            <person name="Judelson H."/>
            <person name="Kamoun S."/>
            <person name="Kyung K."/>
            <person name="Meijer H."/>
            <person name="Minx P."/>
            <person name="Morris P."/>
            <person name="Nelson J."/>
            <person name="Phuntumart V."/>
            <person name="Qutob D."/>
            <person name="Rehmany A."/>
            <person name="Rougon-Cardoso A."/>
            <person name="Ryden P."/>
            <person name="Torto-Alalibo T."/>
            <person name="Studholme D."/>
            <person name="Wang Y."/>
            <person name="Win J."/>
            <person name="Wood J."/>
            <person name="Clifton S.W."/>
            <person name="Rogers J."/>
            <person name="Van den Ackerveken G."/>
            <person name="Jones J.D."/>
            <person name="McDowell J.M."/>
            <person name="Beynon J."/>
            <person name="Tyler B.M."/>
        </authorList>
    </citation>
    <scope>NUCLEOTIDE SEQUENCE [LARGE SCALE GENOMIC DNA]</scope>
    <source>
        <strain evidence="3">Emoy2</strain>
    </source>
</reference>
<dbReference type="STRING" id="559515.M4BXQ9"/>
<dbReference type="SUPFAM" id="SSF56219">
    <property type="entry name" value="DNase I-like"/>
    <property type="match status" value="1"/>
</dbReference>
<name>M4BXQ9_HYAAE</name>
<protein>
    <recommendedName>
        <fullName evidence="4">Endonuclease/exonuclease/phosphatase domain-containing protein</fullName>
    </recommendedName>
</protein>
<dbReference type="EMBL" id="JH598032">
    <property type="status" value="NOT_ANNOTATED_CDS"/>
    <property type="molecule type" value="Genomic_DNA"/>
</dbReference>
<feature type="transmembrane region" description="Helical" evidence="1">
    <location>
        <begin position="153"/>
        <end position="172"/>
    </location>
</feature>
<dbReference type="Gene3D" id="3.60.10.10">
    <property type="entry name" value="Endonuclease/exonuclease/phosphatase"/>
    <property type="match status" value="1"/>
</dbReference>
<evidence type="ECO:0008006" key="4">
    <source>
        <dbReference type="Google" id="ProtNLM"/>
    </source>
</evidence>
<reference evidence="2" key="2">
    <citation type="submission" date="2015-06" db="UniProtKB">
        <authorList>
            <consortium name="EnsemblProtists"/>
        </authorList>
    </citation>
    <scope>IDENTIFICATION</scope>
    <source>
        <strain evidence="2">Emoy2</strain>
    </source>
</reference>
<dbReference type="VEuPathDB" id="FungiDB:HpaG811340"/>
<dbReference type="HOGENOM" id="CLU_1047493_0_0_1"/>
<keyword evidence="1" id="KW-0812">Transmembrane</keyword>
<dbReference type="AlphaFoldDB" id="M4BXQ9"/>
<dbReference type="InParanoid" id="M4BXQ9"/>
<dbReference type="Proteomes" id="UP000011713">
    <property type="component" value="Unassembled WGS sequence"/>
</dbReference>
<evidence type="ECO:0000256" key="1">
    <source>
        <dbReference type="SAM" id="Phobius"/>
    </source>
</evidence>
<organism evidence="2 3">
    <name type="scientific">Hyaloperonospora arabidopsidis (strain Emoy2)</name>
    <name type="common">Downy mildew agent</name>
    <name type="synonym">Peronospora arabidopsidis</name>
    <dbReference type="NCBI Taxonomy" id="559515"/>
    <lineage>
        <taxon>Eukaryota</taxon>
        <taxon>Sar</taxon>
        <taxon>Stramenopiles</taxon>
        <taxon>Oomycota</taxon>
        <taxon>Peronosporomycetes</taxon>
        <taxon>Peronosporales</taxon>
        <taxon>Peronosporaceae</taxon>
        <taxon>Hyaloperonospora</taxon>
    </lineage>
</organism>
<dbReference type="EnsemblProtists" id="HpaT811340">
    <property type="protein sequence ID" value="HpaP811340"/>
    <property type="gene ID" value="HpaG811340"/>
</dbReference>
<evidence type="ECO:0000313" key="3">
    <source>
        <dbReference type="Proteomes" id="UP000011713"/>
    </source>
</evidence>